<organism evidence="3 4">
    <name type="scientific">Xenorhabdus innexi</name>
    <dbReference type="NCBI Taxonomy" id="290109"/>
    <lineage>
        <taxon>Bacteria</taxon>
        <taxon>Pseudomonadati</taxon>
        <taxon>Pseudomonadota</taxon>
        <taxon>Gammaproteobacteria</taxon>
        <taxon>Enterobacterales</taxon>
        <taxon>Morganellaceae</taxon>
        <taxon>Xenorhabdus</taxon>
    </lineage>
</organism>
<protein>
    <recommendedName>
        <fullName evidence="6">SLH domain-containing protein</fullName>
    </recommendedName>
</protein>
<keyword evidence="5" id="KW-1185">Reference proteome</keyword>
<evidence type="ECO:0000313" key="2">
    <source>
        <dbReference type="EMBL" id="PHM30035.1"/>
    </source>
</evidence>
<feature type="chain" id="PRO_5012703852" description="SLH domain-containing protein" evidence="1">
    <location>
        <begin position="23"/>
        <end position="67"/>
    </location>
</feature>
<reference evidence="2 5" key="3">
    <citation type="journal article" date="2017" name="Nat. Microbiol.">
        <title>Natural product diversity associated with the nematode symbionts Photorhabdus and Xenorhabdus.</title>
        <authorList>
            <person name="Tobias N.J."/>
            <person name="Wolff H."/>
            <person name="Djahanschiri B."/>
            <person name="Grundmann F."/>
            <person name="Kronenwerth M."/>
            <person name="Shi Y.M."/>
            <person name="Simonyi S."/>
            <person name="Grun P."/>
            <person name="Shapiro-Ilan D."/>
            <person name="Pidot S.J."/>
            <person name="Stinear T.P."/>
            <person name="Ebersberger I."/>
            <person name="Bode H.B."/>
        </authorList>
    </citation>
    <scope>NUCLEOTIDE SEQUENCE [LARGE SCALE GENOMIC DNA]</scope>
    <source>
        <strain evidence="2 5">DSM 16336</strain>
    </source>
</reference>
<evidence type="ECO:0000313" key="5">
    <source>
        <dbReference type="Proteomes" id="UP000224871"/>
    </source>
</evidence>
<reference evidence="4" key="2">
    <citation type="submission" date="2016-12" db="EMBL/GenBank/DDBJ databases">
        <authorList>
            <person name="Gaudriault S."/>
        </authorList>
    </citation>
    <scope>NUCLEOTIDE SEQUENCE [LARGE SCALE GENOMIC DNA]</scope>
    <source>
        <strain evidence="4">HGB1681 (deposited as PTA-6826 in the American Type Culture Collection)</strain>
    </source>
</reference>
<keyword evidence="1" id="KW-0732">Signal</keyword>
<evidence type="ECO:0008006" key="6">
    <source>
        <dbReference type="Google" id="ProtNLM"/>
    </source>
</evidence>
<evidence type="ECO:0000256" key="1">
    <source>
        <dbReference type="SAM" id="SignalP"/>
    </source>
</evidence>
<dbReference type="Proteomes" id="UP000224871">
    <property type="component" value="Unassembled WGS sequence"/>
</dbReference>
<accession>A0A1N6MV54</accession>
<dbReference type="EMBL" id="FTLG01000074">
    <property type="protein sequence ID" value="SIP72736.1"/>
    <property type="molecule type" value="Genomic_DNA"/>
</dbReference>
<evidence type="ECO:0000313" key="4">
    <source>
        <dbReference type="Proteomes" id="UP000196435"/>
    </source>
</evidence>
<dbReference type="Proteomes" id="UP000196435">
    <property type="component" value="Unassembled WGS sequence"/>
</dbReference>
<dbReference type="RefSeq" id="WP_086956013.1">
    <property type="nucleotide sequence ID" value="NZ_NIBU01000074.1"/>
</dbReference>
<name>A0A1N6MV54_9GAMM</name>
<proteinExistence type="predicted"/>
<evidence type="ECO:0000313" key="3">
    <source>
        <dbReference type="EMBL" id="SIP72736.1"/>
    </source>
</evidence>
<dbReference type="EMBL" id="NIBU01000074">
    <property type="protein sequence ID" value="PHM30035.1"/>
    <property type="molecule type" value="Genomic_DNA"/>
</dbReference>
<gene>
    <name evidence="2" type="ORF">Xinn_03586</name>
    <name evidence="3" type="ORF">XIS1_1650013</name>
</gene>
<sequence length="67" mass="7538">MKTYLFCLMTGATLLASIQVYAFSTETYSVPTHPECQKYDINSPEWAECMIDEGVCSRTPDGDFICN</sequence>
<reference evidence="3" key="1">
    <citation type="submission" date="2016-12" db="EMBL/GenBank/DDBJ databases">
        <authorList>
            <person name="Song W.-J."/>
            <person name="Kurnit D.M."/>
        </authorList>
    </citation>
    <scope>NUCLEOTIDE SEQUENCE [LARGE SCALE GENOMIC DNA]</scope>
    <source>
        <strain evidence="3">HGB1681</strain>
    </source>
</reference>
<dbReference type="AlphaFoldDB" id="A0A1N6MV54"/>
<feature type="signal peptide" evidence="1">
    <location>
        <begin position="1"/>
        <end position="22"/>
    </location>
</feature>